<proteinExistence type="predicted"/>
<feature type="region of interest" description="Disordered" evidence="1">
    <location>
        <begin position="26"/>
        <end position="46"/>
    </location>
</feature>
<comment type="caution">
    <text evidence="3">The sequence shown here is derived from an EMBL/GenBank/DDBJ whole genome shotgun (WGS) entry which is preliminary data.</text>
</comment>
<name>A0A2P5DYP7_PARAD</name>
<dbReference type="EMBL" id="JXTB01000009">
    <property type="protein sequence ID" value="PON78394.1"/>
    <property type="molecule type" value="Genomic_DNA"/>
</dbReference>
<feature type="domain" description="NB-ARC" evidence="2">
    <location>
        <begin position="65"/>
        <end position="110"/>
    </location>
</feature>
<evidence type="ECO:0000256" key="1">
    <source>
        <dbReference type="SAM" id="MobiDB-lite"/>
    </source>
</evidence>
<dbReference type="PANTHER" id="PTHR19338:SF32">
    <property type="entry name" value="OS06G0287500 PROTEIN"/>
    <property type="match status" value="1"/>
</dbReference>
<accession>A0A2P5DYP7</accession>
<gene>
    <name evidence="3" type="ORF">PanWU01x14_020320</name>
</gene>
<dbReference type="AlphaFoldDB" id="A0A2P5DYP7"/>
<feature type="non-terminal residue" evidence="3">
    <location>
        <position position="1"/>
    </location>
</feature>
<protein>
    <submittedName>
        <fullName evidence="3">NB-ARC domain containing protein</fullName>
    </submittedName>
</protein>
<evidence type="ECO:0000313" key="3">
    <source>
        <dbReference type="EMBL" id="PON78394.1"/>
    </source>
</evidence>
<organism evidence="3 4">
    <name type="scientific">Parasponia andersonii</name>
    <name type="common">Sponia andersonii</name>
    <dbReference type="NCBI Taxonomy" id="3476"/>
    <lineage>
        <taxon>Eukaryota</taxon>
        <taxon>Viridiplantae</taxon>
        <taxon>Streptophyta</taxon>
        <taxon>Embryophyta</taxon>
        <taxon>Tracheophyta</taxon>
        <taxon>Spermatophyta</taxon>
        <taxon>Magnoliopsida</taxon>
        <taxon>eudicotyledons</taxon>
        <taxon>Gunneridae</taxon>
        <taxon>Pentapetalae</taxon>
        <taxon>rosids</taxon>
        <taxon>fabids</taxon>
        <taxon>Rosales</taxon>
        <taxon>Cannabaceae</taxon>
        <taxon>Parasponia</taxon>
    </lineage>
</organism>
<feature type="compositionally biased region" description="Polar residues" evidence="1">
    <location>
        <begin position="29"/>
        <end position="44"/>
    </location>
</feature>
<dbReference type="InterPro" id="IPR002182">
    <property type="entry name" value="NB-ARC"/>
</dbReference>
<evidence type="ECO:0000259" key="2">
    <source>
        <dbReference type="Pfam" id="PF00931"/>
    </source>
</evidence>
<keyword evidence="4" id="KW-1185">Reference proteome</keyword>
<dbReference type="PANTHER" id="PTHR19338">
    <property type="entry name" value="TRANSLOCASE OF INNER MITOCHONDRIAL MEMBRANE 13 HOMOLOG"/>
    <property type="match status" value="1"/>
</dbReference>
<sequence length="113" mass="12393">HHDVASKIRHINKSLYKIKERGLGFGLRPSQQGSSNSTKANASSVDPRMGSLFIEEEELVGISPTVNKVKTSLVEGTSTHLVISVVGEEGIGKMTLAKKVYKMKEKQHFETSI</sequence>
<reference evidence="4" key="1">
    <citation type="submission" date="2016-06" db="EMBL/GenBank/DDBJ databases">
        <title>Parallel loss of symbiosis genes in relatives of nitrogen-fixing non-legume Parasponia.</title>
        <authorList>
            <person name="Van Velzen R."/>
            <person name="Holmer R."/>
            <person name="Bu F."/>
            <person name="Rutten L."/>
            <person name="Van Zeijl A."/>
            <person name="Liu W."/>
            <person name="Santuari L."/>
            <person name="Cao Q."/>
            <person name="Sharma T."/>
            <person name="Shen D."/>
            <person name="Roswanjaya Y."/>
            <person name="Wardhani T."/>
            <person name="Kalhor M.S."/>
            <person name="Jansen J."/>
            <person name="Van den Hoogen J."/>
            <person name="Gungor B."/>
            <person name="Hartog M."/>
            <person name="Hontelez J."/>
            <person name="Verver J."/>
            <person name="Yang W.-C."/>
            <person name="Schijlen E."/>
            <person name="Repin R."/>
            <person name="Schilthuizen M."/>
            <person name="Schranz E."/>
            <person name="Heidstra R."/>
            <person name="Miyata K."/>
            <person name="Fedorova E."/>
            <person name="Kohlen W."/>
            <person name="Bisseling T."/>
            <person name="Smit S."/>
            <person name="Geurts R."/>
        </authorList>
    </citation>
    <scope>NUCLEOTIDE SEQUENCE [LARGE SCALE GENOMIC DNA]</scope>
    <source>
        <strain evidence="4">cv. WU1-14</strain>
    </source>
</reference>
<dbReference type="Pfam" id="PF00931">
    <property type="entry name" value="NB-ARC"/>
    <property type="match status" value="1"/>
</dbReference>
<dbReference type="InterPro" id="IPR027417">
    <property type="entry name" value="P-loop_NTPase"/>
</dbReference>
<dbReference type="GO" id="GO:0043531">
    <property type="term" value="F:ADP binding"/>
    <property type="evidence" value="ECO:0007669"/>
    <property type="project" value="InterPro"/>
</dbReference>
<evidence type="ECO:0000313" key="4">
    <source>
        <dbReference type="Proteomes" id="UP000237105"/>
    </source>
</evidence>
<dbReference type="OrthoDB" id="1193812at2759"/>
<dbReference type="SUPFAM" id="SSF52540">
    <property type="entry name" value="P-loop containing nucleoside triphosphate hydrolases"/>
    <property type="match status" value="1"/>
</dbReference>
<dbReference type="Gene3D" id="3.40.50.300">
    <property type="entry name" value="P-loop containing nucleotide triphosphate hydrolases"/>
    <property type="match status" value="1"/>
</dbReference>
<dbReference type="Proteomes" id="UP000237105">
    <property type="component" value="Unassembled WGS sequence"/>
</dbReference>